<name>A0ACB8CAN1_DERSI</name>
<dbReference type="Proteomes" id="UP000821865">
    <property type="component" value="Chromosome 8"/>
</dbReference>
<accession>A0ACB8CAN1</accession>
<comment type="caution">
    <text evidence="1">The sequence shown here is derived from an EMBL/GenBank/DDBJ whole genome shotgun (WGS) entry which is preliminary data.</text>
</comment>
<protein>
    <submittedName>
        <fullName evidence="1">Uncharacterized protein</fullName>
    </submittedName>
</protein>
<evidence type="ECO:0000313" key="1">
    <source>
        <dbReference type="EMBL" id="KAH7937924.1"/>
    </source>
</evidence>
<gene>
    <name evidence="1" type="ORF">HPB49_017714</name>
</gene>
<proteinExistence type="predicted"/>
<organism evidence="1 2">
    <name type="scientific">Dermacentor silvarum</name>
    <name type="common">Tick</name>
    <dbReference type="NCBI Taxonomy" id="543639"/>
    <lineage>
        <taxon>Eukaryota</taxon>
        <taxon>Metazoa</taxon>
        <taxon>Ecdysozoa</taxon>
        <taxon>Arthropoda</taxon>
        <taxon>Chelicerata</taxon>
        <taxon>Arachnida</taxon>
        <taxon>Acari</taxon>
        <taxon>Parasitiformes</taxon>
        <taxon>Ixodida</taxon>
        <taxon>Ixodoidea</taxon>
        <taxon>Ixodidae</taxon>
        <taxon>Rhipicephalinae</taxon>
        <taxon>Dermacentor</taxon>
    </lineage>
</organism>
<keyword evidence="2" id="KW-1185">Reference proteome</keyword>
<sequence length="283" mass="31587">MVPLAALFVSAFSASGGRDCRQERRFSAWTLFFVGMYLGRSPTPLNMPVAISGIVVLAAWVSGIFILLQFIQTEITASQSVPEYSSTLRRIEDLTARLDAGDILPCMHFAAVPFLDNDGNVPHLKSLSMALKKCGDECLGHSTMRDCAHKARKGTHVLVHWALPLVNDGGTSTGLVSGEDYLFTYLQWYPMHGRWPARHQHRRLLLALEESGLVTHALRGRPPPNSKKSLVPFEVPFSDYAAVYAVGNILALLVLAAEVISHLRSKERQWRRRRLQQRPFVGR</sequence>
<dbReference type="EMBL" id="CM023477">
    <property type="protein sequence ID" value="KAH7937924.1"/>
    <property type="molecule type" value="Genomic_DNA"/>
</dbReference>
<evidence type="ECO:0000313" key="2">
    <source>
        <dbReference type="Proteomes" id="UP000821865"/>
    </source>
</evidence>
<reference evidence="1" key="1">
    <citation type="submission" date="2020-05" db="EMBL/GenBank/DDBJ databases">
        <title>Large-scale comparative analyses of tick genomes elucidate their genetic diversity and vector capacities.</title>
        <authorList>
            <person name="Jia N."/>
            <person name="Wang J."/>
            <person name="Shi W."/>
            <person name="Du L."/>
            <person name="Sun Y."/>
            <person name="Zhan W."/>
            <person name="Jiang J."/>
            <person name="Wang Q."/>
            <person name="Zhang B."/>
            <person name="Ji P."/>
            <person name="Sakyi L.B."/>
            <person name="Cui X."/>
            <person name="Yuan T."/>
            <person name="Jiang B."/>
            <person name="Yang W."/>
            <person name="Lam T.T.-Y."/>
            <person name="Chang Q."/>
            <person name="Ding S."/>
            <person name="Wang X."/>
            <person name="Zhu J."/>
            <person name="Ruan X."/>
            <person name="Zhao L."/>
            <person name="Wei J."/>
            <person name="Que T."/>
            <person name="Du C."/>
            <person name="Cheng J."/>
            <person name="Dai P."/>
            <person name="Han X."/>
            <person name="Huang E."/>
            <person name="Gao Y."/>
            <person name="Liu J."/>
            <person name="Shao H."/>
            <person name="Ye R."/>
            <person name="Li L."/>
            <person name="Wei W."/>
            <person name="Wang X."/>
            <person name="Wang C."/>
            <person name="Yang T."/>
            <person name="Huo Q."/>
            <person name="Li W."/>
            <person name="Guo W."/>
            <person name="Chen H."/>
            <person name="Zhou L."/>
            <person name="Ni X."/>
            <person name="Tian J."/>
            <person name="Zhou Y."/>
            <person name="Sheng Y."/>
            <person name="Liu T."/>
            <person name="Pan Y."/>
            <person name="Xia L."/>
            <person name="Li J."/>
            <person name="Zhao F."/>
            <person name="Cao W."/>
        </authorList>
    </citation>
    <scope>NUCLEOTIDE SEQUENCE</scope>
    <source>
        <strain evidence="1">Dsil-2018</strain>
    </source>
</reference>